<dbReference type="PANTHER" id="PTHR43157:SF31">
    <property type="entry name" value="PHOSPHATIDYLINOSITOL-GLYCAN BIOSYNTHESIS CLASS F PROTEIN"/>
    <property type="match status" value="1"/>
</dbReference>
<proteinExistence type="inferred from homology"/>
<dbReference type="KEGG" id="dnv:108653090"/>
<evidence type="ECO:0000256" key="3">
    <source>
        <dbReference type="ARBA" id="ARBA00022857"/>
    </source>
</evidence>
<dbReference type="EMBL" id="LSRL02000049">
    <property type="protein sequence ID" value="TDG47115.1"/>
    <property type="molecule type" value="Genomic_DNA"/>
</dbReference>
<evidence type="ECO:0000256" key="4">
    <source>
        <dbReference type="ARBA" id="ARBA00023002"/>
    </source>
</evidence>
<dbReference type="Proteomes" id="UP000295192">
    <property type="component" value="Unassembled WGS sequence"/>
</dbReference>
<dbReference type="InterPro" id="IPR036291">
    <property type="entry name" value="NAD(P)-bd_dom_sf"/>
</dbReference>
<evidence type="ECO:0000256" key="2">
    <source>
        <dbReference type="ARBA" id="ARBA00012852"/>
    </source>
</evidence>
<evidence type="ECO:0000256" key="5">
    <source>
        <dbReference type="ARBA" id="ARBA00023098"/>
    </source>
</evidence>
<accession>A0A484BH37</accession>
<keyword evidence="4" id="KW-0560">Oxidoreductase</keyword>
<evidence type="ECO:0000256" key="7">
    <source>
        <dbReference type="RuleBase" id="RU000363"/>
    </source>
</evidence>
<dbReference type="SUPFAM" id="SSF51735">
    <property type="entry name" value="NAD(P)-binding Rossmann-fold domains"/>
    <property type="match status" value="1"/>
</dbReference>
<dbReference type="OMA" id="VMRCPKS"/>
<evidence type="ECO:0000313" key="8">
    <source>
        <dbReference type="EMBL" id="TDG47115.1"/>
    </source>
</evidence>
<comment type="catalytic activity">
    <reaction evidence="6">
        <text>all-trans-retinol + NADP(+) = all-trans-retinal + NADPH + H(+)</text>
        <dbReference type="Rhea" id="RHEA:25033"/>
        <dbReference type="ChEBI" id="CHEBI:15378"/>
        <dbReference type="ChEBI" id="CHEBI:17336"/>
        <dbReference type="ChEBI" id="CHEBI:17898"/>
        <dbReference type="ChEBI" id="CHEBI:57783"/>
        <dbReference type="ChEBI" id="CHEBI:58349"/>
        <dbReference type="EC" id="1.1.1.300"/>
    </reaction>
</comment>
<dbReference type="FunFam" id="3.40.50.720:FF:000145">
    <property type="entry name" value="Retinol dehydrogenase 12"/>
    <property type="match status" value="1"/>
</dbReference>
<protein>
    <recommendedName>
        <fullName evidence="2">NADP-retinol dehydrogenase</fullName>
        <ecNumber evidence="2">1.1.1.300</ecNumber>
    </recommendedName>
</protein>
<sequence>MSFSSFLKSRPVFWLSVVGTTVGGACFVKDLMQGTNFTKETDESNKVVIVTGSNTGIGKETVRELARRGATVYMACRDMKKCEEAREEIVLETKNKYVYCRQCDLASMDSIRNFVSTFKREQEKLHILINNAGVMRCPRTLTADGFEMQLGVNHLGHFLLTNLMLDILKKSAPSRIINVSSLAHTRGEINMTDVNSEKSYDEAKAYNQSKLANVLFTKELARRLEGTGVTANALHPGIVDTDIFRHMSFFSNFFAGLFVRPLFWPFVKSVRNGAQTTLYAALDPDLEGVSGAYFADCKIQEPAPAATDMQVAKWLWAVSEKWTRAEILDVKTE</sequence>
<comment type="pathway">
    <text evidence="1">Cofactor metabolism; retinol metabolism.</text>
</comment>
<dbReference type="GO" id="GO:0052650">
    <property type="term" value="F:all-trans-retinol dehydrogenase (NADP+) activity"/>
    <property type="evidence" value="ECO:0007669"/>
    <property type="project" value="UniProtKB-EC"/>
</dbReference>
<comment type="similarity">
    <text evidence="7">Belongs to the short-chain dehydrogenases/reductases (SDR) family.</text>
</comment>
<gene>
    <name evidence="8" type="ORF">AWZ03_006552</name>
</gene>
<evidence type="ECO:0000313" key="9">
    <source>
        <dbReference type="Proteomes" id="UP000295192"/>
    </source>
</evidence>
<dbReference type="AlphaFoldDB" id="A0A484BH37"/>
<dbReference type="OrthoDB" id="191139at2759"/>
<comment type="caution">
    <text evidence="8">The sequence shown here is derived from an EMBL/GenBank/DDBJ whole genome shotgun (WGS) entry which is preliminary data.</text>
</comment>
<dbReference type="STRING" id="7232.A0A484BH37"/>
<name>A0A484BH37_DRONA</name>
<keyword evidence="5" id="KW-0443">Lipid metabolism</keyword>
<dbReference type="PRINTS" id="PR00081">
    <property type="entry name" value="GDHRDH"/>
</dbReference>
<dbReference type="Gene3D" id="3.40.50.720">
    <property type="entry name" value="NAD(P)-binding Rossmann-like Domain"/>
    <property type="match status" value="1"/>
</dbReference>
<evidence type="ECO:0000256" key="6">
    <source>
        <dbReference type="ARBA" id="ARBA00050568"/>
    </source>
</evidence>
<dbReference type="EC" id="1.1.1.300" evidence="2"/>
<dbReference type="PRINTS" id="PR00080">
    <property type="entry name" value="SDRFAMILY"/>
</dbReference>
<dbReference type="CDD" id="cd09807">
    <property type="entry name" value="retinol-DH_like_SDR_c"/>
    <property type="match status" value="1"/>
</dbReference>
<organism evidence="8 9">
    <name type="scientific">Drosophila navojoa</name>
    <name type="common">Fruit fly</name>
    <dbReference type="NCBI Taxonomy" id="7232"/>
    <lineage>
        <taxon>Eukaryota</taxon>
        <taxon>Metazoa</taxon>
        <taxon>Ecdysozoa</taxon>
        <taxon>Arthropoda</taxon>
        <taxon>Hexapoda</taxon>
        <taxon>Insecta</taxon>
        <taxon>Pterygota</taxon>
        <taxon>Neoptera</taxon>
        <taxon>Endopterygota</taxon>
        <taxon>Diptera</taxon>
        <taxon>Brachycera</taxon>
        <taxon>Muscomorpha</taxon>
        <taxon>Ephydroidea</taxon>
        <taxon>Drosophilidae</taxon>
        <taxon>Drosophila</taxon>
    </lineage>
</organism>
<evidence type="ECO:0000256" key="1">
    <source>
        <dbReference type="ARBA" id="ARBA00004891"/>
    </source>
</evidence>
<dbReference type="PANTHER" id="PTHR43157">
    <property type="entry name" value="PHOSPHATIDYLINOSITOL-GLYCAN BIOSYNTHESIS CLASS F PROTEIN-RELATED"/>
    <property type="match status" value="1"/>
</dbReference>
<keyword evidence="3" id="KW-0521">NADP</keyword>
<dbReference type="Pfam" id="PF00106">
    <property type="entry name" value="adh_short"/>
    <property type="match status" value="1"/>
</dbReference>
<reference evidence="8 9" key="1">
    <citation type="journal article" date="2019" name="J. Hered.">
        <title>An Improved Genome Assembly for Drosophila navojoa, the Basal Species in the mojavensis Cluster.</title>
        <authorList>
            <person name="Vanderlinde T."/>
            <person name="Dupim E.G."/>
            <person name="Nazario-Yepiz N.O."/>
            <person name="Carvalho A.B."/>
        </authorList>
    </citation>
    <scope>NUCLEOTIDE SEQUENCE [LARGE SCALE GENOMIC DNA]</scope>
    <source>
        <strain evidence="8">Navoj_Jal97</strain>
        <tissue evidence="8">Whole organism</tissue>
    </source>
</reference>
<keyword evidence="9" id="KW-1185">Reference proteome</keyword>
<dbReference type="InterPro" id="IPR002347">
    <property type="entry name" value="SDR_fam"/>
</dbReference>